<feature type="region of interest" description="Disordered" evidence="1">
    <location>
        <begin position="1"/>
        <end position="36"/>
    </location>
</feature>
<comment type="caution">
    <text evidence="2">The sequence shown here is derived from an EMBL/GenBank/DDBJ whole genome shotgun (WGS) entry which is preliminary data.</text>
</comment>
<reference evidence="2" key="1">
    <citation type="submission" date="2021-06" db="EMBL/GenBank/DDBJ databases">
        <authorList>
            <person name="Kallberg Y."/>
            <person name="Tangrot J."/>
            <person name="Rosling A."/>
        </authorList>
    </citation>
    <scope>NUCLEOTIDE SEQUENCE</scope>
    <source>
        <strain evidence="2">FL966</strain>
    </source>
</reference>
<feature type="compositionally biased region" description="Acidic residues" evidence="1">
    <location>
        <begin position="13"/>
        <end position="22"/>
    </location>
</feature>
<feature type="non-terminal residue" evidence="2">
    <location>
        <position position="97"/>
    </location>
</feature>
<dbReference type="OrthoDB" id="2427034at2759"/>
<dbReference type="EMBL" id="CAJVQA010029163">
    <property type="protein sequence ID" value="CAG8796245.1"/>
    <property type="molecule type" value="Genomic_DNA"/>
</dbReference>
<dbReference type="AlphaFoldDB" id="A0A9N9P742"/>
<protein>
    <submittedName>
        <fullName evidence="2">17072_t:CDS:1</fullName>
    </submittedName>
</protein>
<proteinExistence type="predicted"/>
<dbReference type="Proteomes" id="UP000789759">
    <property type="component" value="Unassembled WGS sequence"/>
</dbReference>
<gene>
    <name evidence="2" type="ORF">CPELLU_LOCUS17351</name>
</gene>
<accession>A0A9N9P742</accession>
<evidence type="ECO:0000313" key="2">
    <source>
        <dbReference type="EMBL" id="CAG8796245.1"/>
    </source>
</evidence>
<evidence type="ECO:0000313" key="3">
    <source>
        <dbReference type="Proteomes" id="UP000789759"/>
    </source>
</evidence>
<keyword evidence="3" id="KW-1185">Reference proteome</keyword>
<evidence type="ECO:0000256" key="1">
    <source>
        <dbReference type="SAM" id="MobiDB-lite"/>
    </source>
</evidence>
<organism evidence="2 3">
    <name type="scientific">Cetraspora pellucida</name>
    <dbReference type="NCBI Taxonomy" id="1433469"/>
    <lineage>
        <taxon>Eukaryota</taxon>
        <taxon>Fungi</taxon>
        <taxon>Fungi incertae sedis</taxon>
        <taxon>Mucoromycota</taxon>
        <taxon>Glomeromycotina</taxon>
        <taxon>Glomeromycetes</taxon>
        <taxon>Diversisporales</taxon>
        <taxon>Gigasporaceae</taxon>
        <taxon>Cetraspora</taxon>
    </lineage>
</organism>
<name>A0A9N9P742_9GLOM</name>
<sequence>MYLDLIYRPQSENDNEEVEESDSSTSDKDEIPSGGSQKHWQYAHYMDEFNNVEYLPAANTVGLLQKVWAAIFYCLMSYFKWDNTGNEKDEALKLLQI</sequence>